<evidence type="ECO:0000313" key="2">
    <source>
        <dbReference type="EMBL" id="ETO04142.1"/>
    </source>
</evidence>
<comment type="caution">
    <text evidence="2">The sequence shown here is derived from an EMBL/GenBank/DDBJ whole genome shotgun (WGS) entry which is preliminary data.</text>
</comment>
<evidence type="ECO:0000256" key="1">
    <source>
        <dbReference type="SAM" id="MobiDB-lite"/>
    </source>
</evidence>
<sequence>MSIKDDIDAQGAEANLVQSGLNTAQDEDNIGDDIMNPSDRNSATPPEMVGDDVVGGNGDSSYVHVNNETGDMQGSPVAYGMDNNDNPQPTHGDGEGSRPISQDLASFFSFGNPLLEEVENLGNEQRELGDDANIDINANINTDSNNNINTNDDNAISNNLTGQEPEAELEITDELEDKMNEEMKRIRGNSLTHMHKRTLSNVANASEIGDGVKPLNDSANAGTNPDGLGIDMTSQ</sequence>
<reference evidence="2 3" key="1">
    <citation type="journal article" date="2013" name="Curr. Biol.">
        <title>The Genome of the Foraminiferan Reticulomyxa filosa.</title>
        <authorList>
            <person name="Glockner G."/>
            <person name="Hulsmann N."/>
            <person name="Schleicher M."/>
            <person name="Noegel A.A."/>
            <person name="Eichinger L."/>
            <person name="Gallinger C."/>
            <person name="Pawlowski J."/>
            <person name="Sierra R."/>
            <person name="Euteneuer U."/>
            <person name="Pillet L."/>
            <person name="Moustafa A."/>
            <person name="Platzer M."/>
            <person name="Groth M."/>
            <person name="Szafranski K."/>
            <person name="Schliwa M."/>
        </authorList>
    </citation>
    <scope>NUCLEOTIDE SEQUENCE [LARGE SCALE GENOMIC DNA]</scope>
</reference>
<gene>
    <name evidence="2" type="ORF">RFI_33260</name>
</gene>
<feature type="region of interest" description="Disordered" evidence="1">
    <location>
        <begin position="20"/>
        <end position="101"/>
    </location>
</feature>
<dbReference type="Proteomes" id="UP000023152">
    <property type="component" value="Unassembled WGS sequence"/>
</dbReference>
<dbReference type="AlphaFoldDB" id="X6LSN7"/>
<feature type="compositionally biased region" description="Polar residues" evidence="1">
    <location>
        <begin position="63"/>
        <end position="72"/>
    </location>
</feature>
<name>X6LSN7_RETFI</name>
<evidence type="ECO:0000313" key="3">
    <source>
        <dbReference type="Proteomes" id="UP000023152"/>
    </source>
</evidence>
<dbReference type="EMBL" id="ASPP01030077">
    <property type="protein sequence ID" value="ETO04142.1"/>
    <property type="molecule type" value="Genomic_DNA"/>
</dbReference>
<feature type="non-terminal residue" evidence="2">
    <location>
        <position position="235"/>
    </location>
</feature>
<proteinExistence type="predicted"/>
<keyword evidence="3" id="KW-1185">Reference proteome</keyword>
<protein>
    <submittedName>
        <fullName evidence="2">Uncharacterized protein</fullName>
    </submittedName>
</protein>
<organism evidence="2 3">
    <name type="scientific">Reticulomyxa filosa</name>
    <dbReference type="NCBI Taxonomy" id="46433"/>
    <lineage>
        <taxon>Eukaryota</taxon>
        <taxon>Sar</taxon>
        <taxon>Rhizaria</taxon>
        <taxon>Retaria</taxon>
        <taxon>Foraminifera</taxon>
        <taxon>Monothalamids</taxon>
        <taxon>Reticulomyxidae</taxon>
        <taxon>Reticulomyxa</taxon>
    </lineage>
</organism>
<feature type="region of interest" description="Disordered" evidence="1">
    <location>
        <begin position="202"/>
        <end position="235"/>
    </location>
</feature>
<accession>X6LSN7</accession>